<dbReference type="SUPFAM" id="SSF58104">
    <property type="entry name" value="Methyl-accepting chemotaxis protein (MCP) signaling domain"/>
    <property type="match status" value="1"/>
</dbReference>
<comment type="similarity">
    <text evidence="1">Belongs to the hemerythrin family.</text>
</comment>
<dbReference type="InterPro" id="IPR012312">
    <property type="entry name" value="Hemerythrin-like"/>
</dbReference>
<dbReference type="PROSITE" id="PS50885">
    <property type="entry name" value="HAMP"/>
    <property type="match status" value="1"/>
</dbReference>
<dbReference type="SMART" id="SM00304">
    <property type="entry name" value="HAMP"/>
    <property type="match status" value="1"/>
</dbReference>
<keyword evidence="7" id="KW-0472">Membrane</keyword>
<evidence type="ECO:0000256" key="5">
    <source>
        <dbReference type="ARBA" id="ARBA00029447"/>
    </source>
</evidence>
<keyword evidence="3" id="KW-0408">Iron</keyword>
<dbReference type="Proteomes" id="UP001628193">
    <property type="component" value="Unassembled WGS sequence"/>
</dbReference>
<dbReference type="NCBIfam" id="NF033749">
    <property type="entry name" value="bact_hemeryth"/>
    <property type="match status" value="1"/>
</dbReference>
<dbReference type="SMART" id="SM00283">
    <property type="entry name" value="MA"/>
    <property type="match status" value="1"/>
</dbReference>
<feature type="transmembrane region" description="Helical" evidence="7">
    <location>
        <begin position="201"/>
        <end position="221"/>
    </location>
</feature>
<name>A0ABQ0C6D5_9PROT</name>
<evidence type="ECO:0000313" key="11">
    <source>
        <dbReference type="Proteomes" id="UP001628193"/>
    </source>
</evidence>
<protein>
    <submittedName>
        <fullName evidence="10">Bacteriohemerythrin</fullName>
    </submittedName>
</protein>
<dbReference type="PANTHER" id="PTHR32089:SF112">
    <property type="entry name" value="LYSOZYME-LIKE PROTEIN-RELATED"/>
    <property type="match status" value="1"/>
</dbReference>
<evidence type="ECO:0000313" key="10">
    <source>
        <dbReference type="EMBL" id="GAB0056452.1"/>
    </source>
</evidence>
<dbReference type="Pfam" id="PF00672">
    <property type="entry name" value="HAMP"/>
    <property type="match status" value="1"/>
</dbReference>
<dbReference type="NCBIfam" id="TIGR02481">
    <property type="entry name" value="hemeryth_dom"/>
    <property type="match status" value="1"/>
</dbReference>
<dbReference type="InterPro" id="IPR003660">
    <property type="entry name" value="HAMP_dom"/>
</dbReference>
<sequence length="935" mass="102150">MNSSTTPSGFSLKWHRMVQRLALHSISFRILAVVSIIGTLALASLGALMIRDMEKNLFRQYENTILTLAEHAGQGLQTIMLAGYADIARNYSDNLRKVPGLLVFRILNRHGREAFRPEGEAAYEADGAILSAFKQAIHDKKPASFTESVPEGEQRTLMMPLLNAEPCHACHGSDHEVRGVFQLTVSLAEMDREISAARNQAILGTIVAVGLFLAFLGWYLARSLRTPLQNVSTAIEEVAGGNLINRIDASGRDEIAAIAHHVNQLKGKLVDTIRMINLQTGGITAFIREVLKLRSAIGADTSGIRQLSGEVSEENDRLASEIHHMTQLLNQSLENITAMAEAAGKVADDIRVTARNADDASRNVTTMAEAAEEMTANLDEVNNSLDQVSHSVARVARSIAEMTHSLATVGQRCEIANESSRTAHEHAQQTFSAVDELSNSANEIGTVVGIIQAIAEQTNMLALNAAIEAAGAGEAGKGFAVVANEVKALALQTGRATQQISLKIEEIQSGTANVVERVKEITVIVEQISSLNSEILEDVDGQHLMVRGISEAMSEVNAATATVTLNADTLHHAAERVSLSAAEAARGTSEIAATSSTVAGSAGRMAEQSDAALQFVHKVLSSFVTTERASETVRNRIQDSLKAVARLHGTVNHFHALGDVASNISDALYAAQSSLDIGPEPFDVRKLKEAILNVLGRLELAAHGNAALTLDELNRMCIICSWEKEKTPVYEGNPIFTRLREVHQQMHLTGAEIVARLGEHQESAATDALLYFRALQRSLFEHLDKLYLGHDTLATDQPLILWTGKMEVNVPTLDADHRNLIRLINELYAAVQSGQGQKLLTKIVDELLTYTRTHFAREERHMQEIGFPDLAMHQEEHRLFAEKATAYQKKLEEDPFALSSDVLQYLRSWLTQHIQGSDMAYRRHSEARVKKGKTA</sequence>
<feature type="transmembrane region" description="Helical" evidence="7">
    <location>
        <begin position="26"/>
        <end position="50"/>
    </location>
</feature>
<dbReference type="InterPro" id="IPR035938">
    <property type="entry name" value="Hemerythrin-like_sf"/>
</dbReference>
<reference evidence="10 11" key="1">
    <citation type="submission" date="2024-09" db="EMBL/GenBank/DDBJ databases">
        <title>Draft genome sequence of Candidatus Magnetaquicoccaceae bacterium FCR-1.</title>
        <authorList>
            <person name="Shimoshige H."/>
            <person name="Shimamura S."/>
            <person name="Taoka A."/>
            <person name="Kobayashi H."/>
            <person name="Maekawa T."/>
        </authorList>
    </citation>
    <scope>NUCLEOTIDE SEQUENCE [LARGE SCALE GENOMIC DNA]</scope>
    <source>
        <strain evidence="10 11">FCR-1</strain>
    </source>
</reference>
<dbReference type="RefSeq" id="WP_420904159.1">
    <property type="nucleotide sequence ID" value="NZ_BAAFGK010000002.1"/>
</dbReference>
<dbReference type="InterPro" id="IPR016131">
    <property type="entry name" value="Haemerythrin_Fe_BS"/>
</dbReference>
<evidence type="ECO:0000259" key="8">
    <source>
        <dbReference type="PROSITE" id="PS50111"/>
    </source>
</evidence>
<comment type="caution">
    <text evidence="10">The sequence shown here is derived from an EMBL/GenBank/DDBJ whole genome shotgun (WGS) entry which is preliminary data.</text>
</comment>
<keyword evidence="2" id="KW-0479">Metal-binding</keyword>
<dbReference type="CDD" id="cd12107">
    <property type="entry name" value="Hemerythrin"/>
    <property type="match status" value="1"/>
</dbReference>
<feature type="domain" description="Methyl-accepting transducer" evidence="8">
    <location>
        <begin position="349"/>
        <end position="592"/>
    </location>
</feature>
<dbReference type="Gene3D" id="1.10.287.950">
    <property type="entry name" value="Methyl-accepting chemotaxis protein"/>
    <property type="match status" value="1"/>
</dbReference>
<gene>
    <name evidence="10" type="ORF">SIID45300_00760</name>
</gene>
<keyword evidence="7" id="KW-0812">Transmembrane</keyword>
<dbReference type="CDD" id="cd06225">
    <property type="entry name" value="HAMP"/>
    <property type="match status" value="1"/>
</dbReference>
<evidence type="ECO:0000256" key="7">
    <source>
        <dbReference type="SAM" id="Phobius"/>
    </source>
</evidence>
<accession>A0ABQ0C6D5</accession>
<dbReference type="Gene3D" id="1.20.120.50">
    <property type="entry name" value="Hemerythrin-like"/>
    <property type="match status" value="1"/>
</dbReference>
<keyword evidence="11" id="KW-1185">Reference proteome</keyword>
<dbReference type="EMBL" id="BAAFGK010000002">
    <property type="protein sequence ID" value="GAB0056452.1"/>
    <property type="molecule type" value="Genomic_DNA"/>
</dbReference>
<comment type="similarity">
    <text evidence="5">Belongs to the methyl-accepting chemotaxis (MCP) protein family.</text>
</comment>
<evidence type="ECO:0000256" key="4">
    <source>
        <dbReference type="ARBA" id="ARBA00023224"/>
    </source>
</evidence>
<evidence type="ECO:0000259" key="9">
    <source>
        <dbReference type="PROSITE" id="PS50885"/>
    </source>
</evidence>
<dbReference type="InterPro" id="IPR012827">
    <property type="entry name" value="Hemerythrin_metal-bd"/>
</dbReference>
<dbReference type="Gene3D" id="6.10.340.10">
    <property type="match status" value="1"/>
</dbReference>
<dbReference type="PROSITE" id="PS50111">
    <property type="entry name" value="CHEMOTAXIS_TRANSDUC_2"/>
    <property type="match status" value="1"/>
</dbReference>
<dbReference type="Pfam" id="PF01814">
    <property type="entry name" value="Hemerythrin"/>
    <property type="match status" value="1"/>
</dbReference>
<dbReference type="PROSITE" id="PS00550">
    <property type="entry name" value="HEMERYTHRINS"/>
    <property type="match status" value="1"/>
</dbReference>
<dbReference type="Gene3D" id="3.30.450.290">
    <property type="match status" value="1"/>
</dbReference>
<feature type="domain" description="HAMP" evidence="9">
    <location>
        <begin position="222"/>
        <end position="274"/>
    </location>
</feature>
<keyword evidence="4 6" id="KW-0807">Transducer</keyword>
<organism evidence="10 11">
    <name type="scientific">Candidatus Magnetaquiglobus chichijimensis</name>
    <dbReference type="NCBI Taxonomy" id="3141448"/>
    <lineage>
        <taxon>Bacteria</taxon>
        <taxon>Pseudomonadati</taxon>
        <taxon>Pseudomonadota</taxon>
        <taxon>Magnetococcia</taxon>
        <taxon>Magnetococcales</taxon>
        <taxon>Candidatus Magnetaquicoccaceae</taxon>
        <taxon>Candidatus Magnetaquiglobus</taxon>
    </lineage>
</organism>
<keyword evidence="7" id="KW-1133">Transmembrane helix</keyword>
<evidence type="ECO:0000256" key="2">
    <source>
        <dbReference type="ARBA" id="ARBA00022723"/>
    </source>
</evidence>
<dbReference type="Pfam" id="PF00015">
    <property type="entry name" value="MCPsignal"/>
    <property type="match status" value="1"/>
</dbReference>
<proteinExistence type="inferred from homology"/>
<evidence type="ECO:0000256" key="3">
    <source>
        <dbReference type="ARBA" id="ARBA00023004"/>
    </source>
</evidence>
<dbReference type="SUPFAM" id="SSF47188">
    <property type="entry name" value="Hemerythrin-like"/>
    <property type="match status" value="1"/>
</dbReference>
<dbReference type="PANTHER" id="PTHR32089">
    <property type="entry name" value="METHYL-ACCEPTING CHEMOTAXIS PROTEIN MCPB"/>
    <property type="match status" value="1"/>
</dbReference>
<evidence type="ECO:0000256" key="6">
    <source>
        <dbReference type="PROSITE-ProRule" id="PRU00284"/>
    </source>
</evidence>
<dbReference type="InterPro" id="IPR004089">
    <property type="entry name" value="MCPsignal_dom"/>
</dbReference>
<evidence type="ECO:0000256" key="1">
    <source>
        <dbReference type="ARBA" id="ARBA00010587"/>
    </source>
</evidence>